<organism evidence="2 3">
    <name type="scientific">Sphingobacterium alkalisoli</name>
    <dbReference type="NCBI Taxonomy" id="1874115"/>
    <lineage>
        <taxon>Bacteria</taxon>
        <taxon>Pseudomonadati</taxon>
        <taxon>Bacteroidota</taxon>
        <taxon>Sphingobacteriia</taxon>
        <taxon>Sphingobacteriales</taxon>
        <taxon>Sphingobacteriaceae</taxon>
        <taxon>Sphingobacterium</taxon>
    </lineage>
</organism>
<evidence type="ECO:0000313" key="2">
    <source>
        <dbReference type="EMBL" id="TJY67906.1"/>
    </source>
</evidence>
<dbReference type="EMBL" id="SUKA01000001">
    <property type="protein sequence ID" value="TJY67906.1"/>
    <property type="molecule type" value="Genomic_DNA"/>
</dbReference>
<protein>
    <submittedName>
        <fullName evidence="2">Uncharacterized protein</fullName>
    </submittedName>
</protein>
<feature type="signal peptide" evidence="1">
    <location>
        <begin position="1"/>
        <end position="25"/>
    </location>
</feature>
<dbReference type="RefSeq" id="WP_136818774.1">
    <property type="nucleotide sequence ID" value="NZ_BMJX01000001.1"/>
</dbReference>
<keyword evidence="3" id="KW-1185">Reference proteome</keyword>
<name>A0A4U0H870_9SPHI</name>
<proteinExistence type="predicted"/>
<keyword evidence="1" id="KW-0732">Signal</keyword>
<evidence type="ECO:0000313" key="3">
    <source>
        <dbReference type="Proteomes" id="UP000309872"/>
    </source>
</evidence>
<feature type="chain" id="PRO_5020682119" evidence="1">
    <location>
        <begin position="26"/>
        <end position="120"/>
    </location>
</feature>
<comment type="caution">
    <text evidence="2">The sequence shown here is derived from an EMBL/GenBank/DDBJ whole genome shotgun (WGS) entry which is preliminary data.</text>
</comment>
<gene>
    <name evidence="2" type="ORF">FAZ19_01175</name>
</gene>
<accession>A0A4U0H870</accession>
<reference evidence="2 3" key="1">
    <citation type="submission" date="2019-04" db="EMBL/GenBank/DDBJ databases">
        <title>Sphingobacterium olei sp. nov., isolated from oil-contaminated soil.</title>
        <authorList>
            <person name="Liu B."/>
        </authorList>
    </citation>
    <scope>NUCLEOTIDE SEQUENCE [LARGE SCALE GENOMIC DNA]</scope>
    <source>
        <strain evidence="2 3">Y3L14</strain>
    </source>
</reference>
<evidence type="ECO:0000256" key="1">
    <source>
        <dbReference type="SAM" id="SignalP"/>
    </source>
</evidence>
<sequence>MKRPITFTQLWLAVLTCLLSFTVYGQQGNIAPNLNYNIPSEITVGSYVNYPANNTGGSIHQDGYVGRIADNISVPQGTNMTGPATGAGIGEVTAMTSDGQGGIYLFDWSAYRMYHISESG</sequence>
<dbReference type="AlphaFoldDB" id="A0A4U0H870"/>
<dbReference type="Proteomes" id="UP000309872">
    <property type="component" value="Unassembled WGS sequence"/>
</dbReference>